<dbReference type="Proteomes" id="UP000250235">
    <property type="component" value="Unassembled WGS sequence"/>
</dbReference>
<sequence>MKSRKQVSLVGTRIPIKQSWTRIISAIHDPQKFPSGNHESSTCVTLNGSGIQLAVGPQPLRLRNHNFGLAQRIMVKLLATSRHDPLGITDSACKNQLVMVSVQYGPFNPYIPIRSTTIGESRVARDPITMNTSWRSNSDITSVTSIGYPRMSASGESSITMHRLLHVSGSHPIPTPYDPNIGYPRMKASGESSTAKHRLLHASGPHPIPPPNDPKWVGKRVKVRRLSCRVSMTFRVVRTNQYNKDLGLFHSTNGNHLESPNEGSSIDHQVTIHLHAQNITMFPTNETWYFTSQMLVSSSGGLILILTAQSTRNKFRIHSDY</sequence>
<keyword evidence="2" id="KW-1185">Reference proteome</keyword>
<dbReference type="EMBL" id="KQ992388">
    <property type="protein sequence ID" value="KZV50523.1"/>
    <property type="molecule type" value="Genomic_DNA"/>
</dbReference>
<gene>
    <name evidence="1" type="ORF">F511_14167</name>
</gene>
<proteinExistence type="predicted"/>
<organism evidence="1 2">
    <name type="scientific">Dorcoceras hygrometricum</name>
    <dbReference type="NCBI Taxonomy" id="472368"/>
    <lineage>
        <taxon>Eukaryota</taxon>
        <taxon>Viridiplantae</taxon>
        <taxon>Streptophyta</taxon>
        <taxon>Embryophyta</taxon>
        <taxon>Tracheophyta</taxon>
        <taxon>Spermatophyta</taxon>
        <taxon>Magnoliopsida</taxon>
        <taxon>eudicotyledons</taxon>
        <taxon>Gunneridae</taxon>
        <taxon>Pentapetalae</taxon>
        <taxon>asterids</taxon>
        <taxon>lamiids</taxon>
        <taxon>Lamiales</taxon>
        <taxon>Gesneriaceae</taxon>
        <taxon>Didymocarpoideae</taxon>
        <taxon>Trichosporeae</taxon>
        <taxon>Loxocarpinae</taxon>
        <taxon>Dorcoceras</taxon>
    </lineage>
</organism>
<accession>A0A2Z7CUP3</accession>
<evidence type="ECO:0000313" key="1">
    <source>
        <dbReference type="EMBL" id="KZV50523.1"/>
    </source>
</evidence>
<reference evidence="1 2" key="1">
    <citation type="journal article" date="2015" name="Proc. Natl. Acad. Sci. U.S.A.">
        <title>The resurrection genome of Boea hygrometrica: A blueprint for survival of dehydration.</title>
        <authorList>
            <person name="Xiao L."/>
            <person name="Yang G."/>
            <person name="Zhang L."/>
            <person name="Yang X."/>
            <person name="Zhao S."/>
            <person name="Ji Z."/>
            <person name="Zhou Q."/>
            <person name="Hu M."/>
            <person name="Wang Y."/>
            <person name="Chen M."/>
            <person name="Xu Y."/>
            <person name="Jin H."/>
            <person name="Xiao X."/>
            <person name="Hu G."/>
            <person name="Bao F."/>
            <person name="Hu Y."/>
            <person name="Wan P."/>
            <person name="Li L."/>
            <person name="Deng X."/>
            <person name="Kuang T."/>
            <person name="Xiang C."/>
            <person name="Zhu J.K."/>
            <person name="Oliver M.J."/>
            <person name="He Y."/>
        </authorList>
    </citation>
    <scope>NUCLEOTIDE SEQUENCE [LARGE SCALE GENOMIC DNA]</scope>
    <source>
        <strain evidence="2">cv. XS01</strain>
    </source>
</reference>
<protein>
    <submittedName>
        <fullName evidence="1">Uncharacterized protein</fullName>
    </submittedName>
</protein>
<name>A0A2Z7CUP3_9LAMI</name>
<dbReference type="AlphaFoldDB" id="A0A2Z7CUP3"/>
<evidence type="ECO:0000313" key="2">
    <source>
        <dbReference type="Proteomes" id="UP000250235"/>
    </source>
</evidence>